<reference evidence="11 12" key="1">
    <citation type="journal article" date="2016" name="Nat. Commun.">
        <title>Thousands of microbial genomes shed light on interconnected biogeochemical processes in an aquifer system.</title>
        <authorList>
            <person name="Anantharaman K."/>
            <person name="Brown C.T."/>
            <person name="Hug L.A."/>
            <person name="Sharon I."/>
            <person name="Castelle C.J."/>
            <person name="Probst A.J."/>
            <person name="Thomas B.C."/>
            <person name="Singh A."/>
            <person name="Wilkins M.J."/>
            <person name="Karaoz U."/>
            <person name="Brodie E.L."/>
            <person name="Williams K.H."/>
            <person name="Hubbard S.S."/>
            <person name="Banfield J.F."/>
        </authorList>
    </citation>
    <scope>NUCLEOTIDE SEQUENCE [LARGE SCALE GENOMIC DNA]</scope>
</reference>
<dbReference type="FunFam" id="1.10.240.10:FF:000005">
    <property type="entry name" value="Tryptophan--tRNA ligase"/>
    <property type="match status" value="1"/>
</dbReference>
<organism evidence="11 12">
    <name type="scientific">Candidatus Roizmanbacteria bacterium RIFOXYD1_FULL_38_12</name>
    <dbReference type="NCBI Taxonomy" id="1802093"/>
    <lineage>
        <taxon>Bacteria</taxon>
        <taxon>Candidatus Roizmaniibacteriota</taxon>
    </lineage>
</organism>
<evidence type="ECO:0000256" key="9">
    <source>
        <dbReference type="NCBIfam" id="TIGR00233"/>
    </source>
</evidence>
<dbReference type="InterPro" id="IPR014729">
    <property type="entry name" value="Rossmann-like_a/b/a_fold"/>
</dbReference>
<name>A0A1F7L2H4_9BACT</name>
<evidence type="ECO:0000256" key="8">
    <source>
        <dbReference type="ARBA" id="ARBA00049929"/>
    </source>
</evidence>
<dbReference type="InterPro" id="IPR001412">
    <property type="entry name" value="aa-tRNA-synth_I_CS"/>
</dbReference>
<dbReference type="Proteomes" id="UP000177050">
    <property type="component" value="Unassembled WGS sequence"/>
</dbReference>
<keyword evidence="3 10" id="KW-0436">Ligase</keyword>
<dbReference type="PROSITE" id="PS00178">
    <property type="entry name" value="AA_TRNA_LIGASE_I"/>
    <property type="match status" value="1"/>
</dbReference>
<evidence type="ECO:0000313" key="12">
    <source>
        <dbReference type="Proteomes" id="UP000177050"/>
    </source>
</evidence>
<dbReference type="GO" id="GO:0005829">
    <property type="term" value="C:cytosol"/>
    <property type="evidence" value="ECO:0007669"/>
    <property type="project" value="TreeGrafter"/>
</dbReference>
<dbReference type="AlphaFoldDB" id="A0A1F7L2H4"/>
<sequence>MLTGITPSGSGEVHIGNYLGAVVPFLELQKQADKVYFFIADLHALTTIQKRDEMQRNVENLVLSYLAFGIDTNKVVFYRQSDIPQHTELQSILNNITPLSLIKRAHAYKDKLQKGTNPEDINMGLFSYPILMAADILLYDPDYVPVGDDQKQHIEITRDVGGFFNKTYGKTFNLPDIFNMKESARLIGTDGKRKMSKSLNNYIAVFAEEKIIRKQVMSCFTDPNRIKATDPGRVDGNPIFTYHRLLNDDKKEVKDLENRYEKGTVADVEVKEKLFQAILTKFKKERELYSQLKTNPERIKMILQSGAAKARLQASKKMMEVREKIGITNKYSSFSYEK</sequence>
<evidence type="ECO:0000256" key="7">
    <source>
        <dbReference type="ARBA" id="ARBA00023146"/>
    </source>
</evidence>
<evidence type="ECO:0000313" key="11">
    <source>
        <dbReference type="EMBL" id="OGK74330.1"/>
    </source>
</evidence>
<dbReference type="EMBL" id="MGBR01000001">
    <property type="protein sequence ID" value="OGK74330.1"/>
    <property type="molecule type" value="Genomic_DNA"/>
</dbReference>
<dbReference type="SUPFAM" id="SSF52374">
    <property type="entry name" value="Nucleotidylyl transferase"/>
    <property type="match status" value="1"/>
</dbReference>
<dbReference type="EC" id="6.1.1.2" evidence="2 9"/>
<comment type="catalytic activity">
    <reaction evidence="8">
        <text>tRNA(Trp) + L-tryptophan + ATP = L-tryptophyl-tRNA(Trp) + AMP + diphosphate + H(+)</text>
        <dbReference type="Rhea" id="RHEA:24080"/>
        <dbReference type="Rhea" id="RHEA-COMP:9671"/>
        <dbReference type="Rhea" id="RHEA-COMP:9705"/>
        <dbReference type="ChEBI" id="CHEBI:15378"/>
        <dbReference type="ChEBI" id="CHEBI:30616"/>
        <dbReference type="ChEBI" id="CHEBI:33019"/>
        <dbReference type="ChEBI" id="CHEBI:57912"/>
        <dbReference type="ChEBI" id="CHEBI:78442"/>
        <dbReference type="ChEBI" id="CHEBI:78535"/>
        <dbReference type="ChEBI" id="CHEBI:456215"/>
        <dbReference type="EC" id="6.1.1.2"/>
    </reaction>
</comment>
<dbReference type="GO" id="GO:0004830">
    <property type="term" value="F:tryptophan-tRNA ligase activity"/>
    <property type="evidence" value="ECO:0007669"/>
    <property type="project" value="UniProtKB-UniRule"/>
</dbReference>
<keyword evidence="7 10" id="KW-0030">Aminoacyl-tRNA synthetase</keyword>
<dbReference type="InterPro" id="IPR002306">
    <property type="entry name" value="Trp-tRNA-ligase"/>
</dbReference>
<dbReference type="GO" id="GO:0006436">
    <property type="term" value="P:tryptophanyl-tRNA aminoacylation"/>
    <property type="evidence" value="ECO:0007669"/>
    <property type="project" value="UniProtKB-UniRule"/>
</dbReference>
<accession>A0A1F7L2H4</accession>
<dbReference type="Pfam" id="PF00579">
    <property type="entry name" value="tRNA-synt_1b"/>
    <property type="match status" value="1"/>
</dbReference>
<keyword evidence="5 10" id="KW-0067">ATP-binding</keyword>
<evidence type="ECO:0000256" key="10">
    <source>
        <dbReference type="RuleBase" id="RU363036"/>
    </source>
</evidence>
<dbReference type="InterPro" id="IPR050203">
    <property type="entry name" value="Trp-tRNA_synthetase"/>
</dbReference>
<dbReference type="GO" id="GO:0005524">
    <property type="term" value="F:ATP binding"/>
    <property type="evidence" value="ECO:0007669"/>
    <property type="project" value="UniProtKB-KW"/>
</dbReference>
<proteinExistence type="inferred from homology"/>
<evidence type="ECO:0000256" key="1">
    <source>
        <dbReference type="ARBA" id="ARBA00005594"/>
    </source>
</evidence>
<keyword evidence="6 10" id="KW-0648">Protein biosynthesis</keyword>
<evidence type="ECO:0000256" key="3">
    <source>
        <dbReference type="ARBA" id="ARBA00022598"/>
    </source>
</evidence>
<dbReference type="InterPro" id="IPR002305">
    <property type="entry name" value="aa-tRNA-synth_Ic"/>
</dbReference>
<dbReference type="CDD" id="cd00806">
    <property type="entry name" value="TrpRS_core"/>
    <property type="match status" value="1"/>
</dbReference>
<evidence type="ECO:0000256" key="4">
    <source>
        <dbReference type="ARBA" id="ARBA00022741"/>
    </source>
</evidence>
<dbReference type="PRINTS" id="PR01039">
    <property type="entry name" value="TRNASYNTHTRP"/>
</dbReference>
<comment type="similarity">
    <text evidence="1 10">Belongs to the class-I aminoacyl-tRNA synthetase family.</text>
</comment>
<dbReference type="Gene3D" id="3.40.50.620">
    <property type="entry name" value="HUPs"/>
    <property type="match status" value="1"/>
</dbReference>
<gene>
    <name evidence="11" type="ORF">A3K52_01780</name>
</gene>
<dbReference type="Gene3D" id="1.10.240.10">
    <property type="entry name" value="Tyrosyl-Transfer RNA Synthetase"/>
    <property type="match status" value="1"/>
</dbReference>
<protein>
    <recommendedName>
        <fullName evidence="2 9">Tryptophan--tRNA ligase</fullName>
        <ecNumber evidence="2 9">6.1.1.2</ecNumber>
    </recommendedName>
</protein>
<dbReference type="NCBIfam" id="TIGR00233">
    <property type="entry name" value="trpS"/>
    <property type="match status" value="1"/>
</dbReference>
<keyword evidence="4 10" id="KW-0547">Nucleotide-binding</keyword>
<evidence type="ECO:0000256" key="2">
    <source>
        <dbReference type="ARBA" id="ARBA00013161"/>
    </source>
</evidence>
<dbReference type="PANTHER" id="PTHR43766:SF1">
    <property type="entry name" value="TRYPTOPHAN--TRNA LIGASE, MITOCHONDRIAL"/>
    <property type="match status" value="1"/>
</dbReference>
<evidence type="ECO:0000256" key="6">
    <source>
        <dbReference type="ARBA" id="ARBA00022917"/>
    </source>
</evidence>
<dbReference type="PANTHER" id="PTHR43766">
    <property type="entry name" value="TRYPTOPHAN--TRNA LIGASE, MITOCHONDRIAL"/>
    <property type="match status" value="1"/>
</dbReference>
<comment type="caution">
    <text evidence="11">The sequence shown here is derived from an EMBL/GenBank/DDBJ whole genome shotgun (WGS) entry which is preliminary data.</text>
</comment>
<evidence type="ECO:0000256" key="5">
    <source>
        <dbReference type="ARBA" id="ARBA00022840"/>
    </source>
</evidence>